<evidence type="ECO:0000256" key="1">
    <source>
        <dbReference type="SAM" id="Phobius"/>
    </source>
</evidence>
<organism evidence="2 3">
    <name type="scientific">Hibiscus syriacus</name>
    <name type="common">Rose of Sharon</name>
    <dbReference type="NCBI Taxonomy" id="106335"/>
    <lineage>
        <taxon>Eukaryota</taxon>
        <taxon>Viridiplantae</taxon>
        <taxon>Streptophyta</taxon>
        <taxon>Embryophyta</taxon>
        <taxon>Tracheophyta</taxon>
        <taxon>Spermatophyta</taxon>
        <taxon>Magnoliopsida</taxon>
        <taxon>eudicotyledons</taxon>
        <taxon>Gunneridae</taxon>
        <taxon>Pentapetalae</taxon>
        <taxon>rosids</taxon>
        <taxon>malvids</taxon>
        <taxon>Malvales</taxon>
        <taxon>Malvaceae</taxon>
        <taxon>Malvoideae</taxon>
        <taxon>Hibiscus</taxon>
    </lineage>
</organism>
<accession>A0A6A2WVL9</accession>
<feature type="transmembrane region" description="Helical" evidence="1">
    <location>
        <begin position="160"/>
        <end position="189"/>
    </location>
</feature>
<dbReference type="GO" id="GO:0042138">
    <property type="term" value="P:meiotic DNA double-strand break formation"/>
    <property type="evidence" value="ECO:0007669"/>
    <property type="project" value="InterPro"/>
</dbReference>
<keyword evidence="3" id="KW-1185">Reference proteome</keyword>
<name>A0A6A2WVL9_HIBSY</name>
<evidence type="ECO:0000313" key="3">
    <source>
        <dbReference type="Proteomes" id="UP000436088"/>
    </source>
</evidence>
<keyword evidence="1" id="KW-0472">Membrane</keyword>
<comment type="caution">
    <text evidence="2">The sequence shown here is derived from an EMBL/GenBank/DDBJ whole genome shotgun (WGS) entry which is preliminary data.</text>
</comment>
<keyword evidence="1" id="KW-0812">Transmembrane</keyword>
<gene>
    <name evidence="2" type="ORF">F3Y22_tig00112636pilonHSYRG00019</name>
</gene>
<dbReference type="PANTHER" id="PTHR36722:SF1">
    <property type="entry name" value="TYPE 2 DNA TOPOISOMERASE 6 SUBUNIT B-LIKE"/>
    <property type="match status" value="1"/>
</dbReference>
<dbReference type="InterPro" id="IPR034566">
    <property type="entry name" value="MTOPVIB_plant"/>
</dbReference>
<dbReference type="GO" id="GO:0007131">
    <property type="term" value="P:reciprocal meiotic recombination"/>
    <property type="evidence" value="ECO:0007669"/>
    <property type="project" value="TreeGrafter"/>
</dbReference>
<protein>
    <submittedName>
        <fullName evidence="2">Galactinol synthase 4</fullName>
    </submittedName>
</protein>
<dbReference type="PANTHER" id="PTHR36722">
    <property type="entry name" value="TYPE 2 DNA TOPOISOMERASE 6 SUBUNIT B-LIKE"/>
    <property type="match status" value="1"/>
</dbReference>
<dbReference type="EMBL" id="VEPZ02001622">
    <property type="protein sequence ID" value="KAE8665261.1"/>
    <property type="molecule type" value="Genomic_DNA"/>
</dbReference>
<dbReference type="GO" id="GO:0000793">
    <property type="term" value="C:condensed chromosome"/>
    <property type="evidence" value="ECO:0007669"/>
    <property type="project" value="TreeGrafter"/>
</dbReference>
<keyword evidence="1" id="KW-1133">Transmembrane helix</keyword>
<dbReference type="AlphaFoldDB" id="A0A6A2WVL9"/>
<evidence type="ECO:0000313" key="2">
    <source>
        <dbReference type="EMBL" id="KAE8665261.1"/>
    </source>
</evidence>
<proteinExistence type="predicted"/>
<sequence>MDFSSVQKLCIHLISSAYQRCRLSEDLCRLSVVLESNLVSDTGTGSCLEEFQDLKCSREGIGTETWGKWMMMMGCFLSKLRVSFRISVFFFLVKNPWLNGLDFDSNNGNGELELGSSFWDGTEVCLSISDTIDALLTEIKRFFQKEVSTKVSSHDIMDHGVLCISILLLWISLSASCLLSCPLILLSIYGVHMSLGFADAHSNDPSELVVKRGDAPALLCENVFLPNECSPLNFSSSNVERFKSGLEEYVLKHGNSLNNKCDSCFRSREQLKISSGVACSMESQRGPGLIVEAVIAISEHAESPCFRSCSNKAEVLHFKDFLPCSVPGASLNALTSIDWRSYGLTLGSVVDQDDHALIEWENLPPHLHLHMAIHCYHKQYPTSWKYKYQPDRHLIKKAVKLALDDFKGKYTGFLLSAHAVKICSYAPDLASSIAGIILSSNDSEFRSKCALLLGLLQSQEIGRKTIEDCINGKIISVIETNDRKPEKSKETAPFLFEDDRPLELEPIPYSEEYEGGDDVFSFPD</sequence>
<reference evidence="2" key="1">
    <citation type="submission" date="2019-09" db="EMBL/GenBank/DDBJ databases">
        <title>Draft genome information of white flower Hibiscus syriacus.</title>
        <authorList>
            <person name="Kim Y.-M."/>
        </authorList>
    </citation>
    <scope>NUCLEOTIDE SEQUENCE [LARGE SCALE GENOMIC DNA]</scope>
    <source>
        <strain evidence="2">YM2019G1</strain>
    </source>
</reference>
<dbReference type="Proteomes" id="UP000436088">
    <property type="component" value="Unassembled WGS sequence"/>
</dbReference>
<dbReference type="GO" id="GO:0030674">
    <property type="term" value="F:protein-macromolecule adaptor activity"/>
    <property type="evidence" value="ECO:0007669"/>
    <property type="project" value="TreeGrafter"/>
</dbReference>